<name>A0A556V8P9_BAGYA</name>
<organism evidence="5 6">
    <name type="scientific">Bagarius yarrelli</name>
    <name type="common">Goonch</name>
    <name type="synonym">Bagrus yarrelli</name>
    <dbReference type="NCBI Taxonomy" id="175774"/>
    <lineage>
        <taxon>Eukaryota</taxon>
        <taxon>Metazoa</taxon>
        <taxon>Chordata</taxon>
        <taxon>Craniata</taxon>
        <taxon>Vertebrata</taxon>
        <taxon>Euteleostomi</taxon>
        <taxon>Actinopterygii</taxon>
        <taxon>Neopterygii</taxon>
        <taxon>Teleostei</taxon>
        <taxon>Ostariophysi</taxon>
        <taxon>Siluriformes</taxon>
        <taxon>Sisoridae</taxon>
        <taxon>Sisorinae</taxon>
        <taxon>Bagarius</taxon>
    </lineage>
</organism>
<dbReference type="Proteomes" id="UP000319801">
    <property type="component" value="Unassembled WGS sequence"/>
</dbReference>
<keyword evidence="6" id="KW-1185">Reference proteome</keyword>
<evidence type="ECO:0000256" key="1">
    <source>
        <dbReference type="ARBA" id="ARBA00022734"/>
    </source>
</evidence>
<feature type="domain" description="C-type lectin" evidence="4">
    <location>
        <begin position="102"/>
        <end position="223"/>
    </location>
</feature>
<keyword evidence="1" id="KW-0430">Lectin</keyword>
<gene>
    <name evidence="5" type="ORF">Baya_14391</name>
</gene>
<keyword evidence="2" id="KW-1015">Disulfide bond</keyword>
<dbReference type="GO" id="GO:0030246">
    <property type="term" value="F:carbohydrate binding"/>
    <property type="evidence" value="ECO:0007669"/>
    <property type="project" value="UniProtKB-KW"/>
</dbReference>
<dbReference type="SMART" id="SM00034">
    <property type="entry name" value="CLECT"/>
    <property type="match status" value="1"/>
</dbReference>
<evidence type="ECO:0000256" key="2">
    <source>
        <dbReference type="ARBA" id="ARBA00023157"/>
    </source>
</evidence>
<dbReference type="InterPro" id="IPR016187">
    <property type="entry name" value="CTDL_fold"/>
</dbReference>
<dbReference type="GO" id="GO:0030282">
    <property type="term" value="P:bone mineralization"/>
    <property type="evidence" value="ECO:0007669"/>
    <property type="project" value="TreeGrafter"/>
</dbReference>
<dbReference type="EMBL" id="VCAZ01000161">
    <property type="protein sequence ID" value="TTA40564.1"/>
    <property type="molecule type" value="Genomic_DNA"/>
</dbReference>
<dbReference type="PANTHER" id="PTHR22799">
    <property type="entry name" value="TETRANECTIN-RELATED"/>
    <property type="match status" value="1"/>
</dbReference>
<dbReference type="SUPFAM" id="SSF56436">
    <property type="entry name" value="C-type lectin-like"/>
    <property type="match status" value="1"/>
</dbReference>
<evidence type="ECO:0000313" key="6">
    <source>
        <dbReference type="Proteomes" id="UP000319801"/>
    </source>
</evidence>
<evidence type="ECO:0000313" key="5">
    <source>
        <dbReference type="EMBL" id="TTA40564.1"/>
    </source>
</evidence>
<dbReference type="PROSITE" id="PS50041">
    <property type="entry name" value="C_TYPE_LECTIN_2"/>
    <property type="match status" value="1"/>
</dbReference>
<keyword evidence="3" id="KW-0175">Coiled coil</keyword>
<feature type="coiled-coil region" evidence="3">
    <location>
        <begin position="62"/>
        <end position="89"/>
    </location>
</feature>
<comment type="caution">
    <text evidence="5">The sequence shown here is derived from an EMBL/GenBank/DDBJ whole genome shotgun (WGS) entry which is preliminary data.</text>
</comment>
<evidence type="ECO:0000256" key="3">
    <source>
        <dbReference type="SAM" id="Coils"/>
    </source>
</evidence>
<dbReference type="PROSITE" id="PS00615">
    <property type="entry name" value="C_TYPE_LECTIN_1"/>
    <property type="match status" value="1"/>
</dbReference>
<sequence length="227" mass="25147">MTDLLAMTHCAPRADRTVVIPFPSPVPPPVIKATLFLKVPGGSITSSDKGKNPAWDVLLQSEADYRAAIEELRKKIDEIVKELNVLKEVHALQLVCLKGIKVLGKCFLASPVKKDFYAATDDCILQGGSLSTPVTGNENYQLYVYAHETIGAKEHIWLGINDMLKEGEWVDKSGSRIRFQNWETEVTSQPAGGRSQNCAFMSVIDSGKWFDENCRAVKAFVCEFNIV</sequence>
<dbReference type="InterPro" id="IPR001304">
    <property type="entry name" value="C-type_lectin-like"/>
</dbReference>
<dbReference type="OrthoDB" id="6366227at2759"/>
<dbReference type="InterPro" id="IPR051663">
    <property type="entry name" value="CLec_Tetranectin-domain"/>
</dbReference>
<dbReference type="InterPro" id="IPR016186">
    <property type="entry name" value="C-type_lectin-like/link_sf"/>
</dbReference>
<dbReference type="InterPro" id="IPR018378">
    <property type="entry name" value="C-type_lectin_CS"/>
</dbReference>
<proteinExistence type="predicted"/>
<dbReference type="AlphaFoldDB" id="A0A556V8P9"/>
<evidence type="ECO:0000259" key="4">
    <source>
        <dbReference type="PROSITE" id="PS50041"/>
    </source>
</evidence>
<protein>
    <submittedName>
        <fullName evidence="5">Tetranectin</fullName>
    </submittedName>
</protein>
<dbReference type="Pfam" id="PF00059">
    <property type="entry name" value="Lectin_C"/>
    <property type="match status" value="1"/>
</dbReference>
<dbReference type="SUPFAM" id="SSF57944">
    <property type="entry name" value="Triple coiled coil domain of C-type lectins"/>
    <property type="match status" value="1"/>
</dbReference>
<dbReference type="PANTHER" id="PTHR22799:SF3">
    <property type="entry name" value="TETRANECTIN"/>
    <property type="match status" value="1"/>
</dbReference>
<reference evidence="5 6" key="1">
    <citation type="journal article" date="2019" name="Genome Biol. Evol.">
        <title>Whole-Genome Sequencing of the Giant Devil Catfish, Bagarius yarrelli.</title>
        <authorList>
            <person name="Jiang W."/>
            <person name="Lv Y."/>
            <person name="Cheng L."/>
            <person name="Yang K."/>
            <person name="Chao B."/>
            <person name="Wang X."/>
            <person name="Li Y."/>
            <person name="Pan X."/>
            <person name="You X."/>
            <person name="Zhang Y."/>
            <person name="Yang J."/>
            <person name="Li J."/>
            <person name="Zhang X."/>
            <person name="Liu S."/>
            <person name="Sun C."/>
            <person name="Yang J."/>
            <person name="Shi Q."/>
        </authorList>
    </citation>
    <scope>NUCLEOTIDE SEQUENCE [LARGE SCALE GENOMIC DNA]</scope>
    <source>
        <strain evidence="5">JWS20170419001</strain>
        <tissue evidence="5">Muscle</tissue>
    </source>
</reference>
<dbReference type="GO" id="GO:0005615">
    <property type="term" value="C:extracellular space"/>
    <property type="evidence" value="ECO:0007669"/>
    <property type="project" value="TreeGrafter"/>
</dbReference>
<accession>A0A556V8P9</accession>
<dbReference type="Gene3D" id="3.10.100.10">
    <property type="entry name" value="Mannose-Binding Protein A, subunit A"/>
    <property type="match status" value="1"/>
</dbReference>
<dbReference type="FunFam" id="3.10.100.10:FF:000010">
    <property type="entry name" value="C-type lectin domain family 3 member A"/>
    <property type="match status" value="1"/>
</dbReference>